<name>A0ABY9Z1X3_9GAMM</name>
<dbReference type="NCBIfam" id="TIGR00229">
    <property type="entry name" value="sensory_box"/>
    <property type="match status" value="1"/>
</dbReference>
<evidence type="ECO:0000313" key="16">
    <source>
        <dbReference type="EMBL" id="WNK21136.1"/>
    </source>
</evidence>
<feature type="transmembrane region" description="Helical" evidence="12">
    <location>
        <begin position="275"/>
        <end position="297"/>
    </location>
</feature>
<dbReference type="Gene3D" id="3.30.70.270">
    <property type="match status" value="1"/>
</dbReference>
<keyword evidence="5 12" id="KW-0812">Transmembrane</keyword>
<dbReference type="InterPro" id="IPR000014">
    <property type="entry name" value="PAS"/>
</dbReference>
<dbReference type="Pfam" id="PF02743">
    <property type="entry name" value="dCache_1"/>
    <property type="match status" value="1"/>
</dbReference>
<dbReference type="PROSITE" id="PS50887">
    <property type="entry name" value="GGDEF"/>
    <property type="match status" value="1"/>
</dbReference>
<evidence type="ECO:0000256" key="8">
    <source>
        <dbReference type="ARBA" id="ARBA00022840"/>
    </source>
</evidence>
<evidence type="ECO:0000256" key="4">
    <source>
        <dbReference type="ARBA" id="ARBA00022679"/>
    </source>
</evidence>
<evidence type="ECO:0000256" key="6">
    <source>
        <dbReference type="ARBA" id="ARBA00022741"/>
    </source>
</evidence>
<dbReference type="InterPro" id="IPR033479">
    <property type="entry name" value="dCache_1"/>
</dbReference>
<evidence type="ECO:0000256" key="2">
    <source>
        <dbReference type="ARBA" id="ARBA00022475"/>
    </source>
</evidence>
<evidence type="ECO:0000256" key="11">
    <source>
        <dbReference type="ARBA" id="ARBA00023136"/>
    </source>
</evidence>
<dbReference type="NCBIfam" id="TIGR00254">
    <property type="entry name" value="GGDEF"/>
    <property type="match status" value="1"/>
</dbReference>
<dbReference type="CDD" id="cd01949">
    <property type="entry name" value="GGDEF"/>
    <property type="match status" value="1"/>
</dbReference>
<dbReference type="SUPFAM" id="SSF103190">
    <property type="entry name" value="Sensory domain-like"/>
    <property type="match status" value="1"/>
</dbReference>
<keyword evidence="10" id="KW-0902">Two-component regulatory system</keyword>
<evidence type="ECO:0000256" key="12">
    <source>
        <dbReference type="SAM" id="Phobius"/>
    </source>
</evidence>
<evidence type="ECO:0000259" key="14">
    <source>
        <dbReference type="PROSITE" id="PS50113"/>
    </source>
</evidence>
<evidence type="ECO:0000256" key="9">
    <source>
        <dbReference type="ARBA" id="ARBA00022989"/>
    </source>
</evidence>
<organism evidence="16 17">
    <name type="scientific">Halomonas piscis</name>
    <dbReference type="NCBI Taxonomy" id="3031727"/>
    <lineage>
        <taxon>Bacteria</taxon>
        <taxon>Pseudomonadati</taxon>
        <taxon>Pseudomonadota</taxon>
        <taxon>Gammaproteobacteria</taxon>
        <taxon>Oceanospirillales</taxon>
        <taxon>Halomonadaceae</taxon>
        <taxon>Halomonas</taxon>
    </lineage>
</organism>
<keyword evidence="4 16" id="KW-0808">Transferase</keyword>
<evidence type="ECO:0000256" key="3">
    <source>
        <dbReference type="ARBA" id="ARBA00022553"/>
    </source>
</evidence>
<dbReference type="EMBL" id="CP119391">
    <property type="protein sequence ID" value="WNK21136.1"/>
    <property type="molecule type" value="Genomic_DNA"/>
</dbReference>
<evidence type="ECO:0000259" key="13">
    <source>
        <dbReference type="PROSITE" id="PS50112"/>
    </source>
</evidence>
<keyword evidence="9 12" id="KW-1133">Transmembrane helix</keyword>
<dbReference type="InterPro" id="IPR029151">
    <property type="entry name" value="Sensor-like_sf"/>
</dbReference>
<feature type="domain" description="GGDEF" evidence="15">
    <location>
        <begin position="508"/>
        <end position="641"/>
    </location>
</feature>
<dbReference type="InterPro" id="IPR013655">
    <property type="entry name" value="PAS_fold_3"/>
</dbReference>
<dbReference type="PROSITE" id="PS50112">
    <property type="entry name" value="PAS"/>
    <property type="match status" value="1"/>
</dbReference>
<comment type="subcellular location">
    <subcellularLocation>
        <location evidence="1">Cell membrane</location>
        <topology evidence="1">Multi-pass membrane protein</topology>
    </subcellularLocation>
</comment>
<keyword evidence="6" id="KW-0547">Nucleotide-binding</keyword>
<dbReference type="CDD" id="cd00130">
    <property type="entry name" value="PAS"/>
    <property type="match status" value="1"/>
</dbReference>
<keyword evidence="11 12" id="KW-0472">Membrane</keyword>
<dbReference type="InterPro" id="IPR000700">
    <property type="entry name" value="PAS-assoc_C"/>
</dbReference>
<dbReference type="Gene3D" id="3.30.450.20">
    <property type="entry name" value="PAS domain"/>
    <property type="match status" value="2"/>
</dbReference>
<dbReference type="InterPro" id="IPR052163">
    <property type="entry name" value="DGC-Regulatory_Protein"/>
</dbReference>
<evidence type="ECO:0000256" key="7">
    <source>
        <dbReference type="ARBA" id="ARBA00022777"/>
    </source>
</evidence>
<dbReference type="Pfam" id="PF08447">
    <property type="entry name" value="PAS_3"/>
    <property type="match status" value="1"/>
</dbReference>
<protein>
    <submittedName>
        <fullName evidence="16">Diguanylate cyclase</fullName>
        <ecNumber evidence="16">2.7.7.65</ecNumber>
    </submittedName>
</protein>
<dbReference type="SUPFAM" id="SSF55073">
    <property type="entry name" value="Nucleotide cyclase"/>
    <property type="match status" value="1"/>
</dbReference>
<dbReference type="Pfam" id="PF00990">
    <property type="entry name" value="GGDEF"/>
    <property type="match status" value="1"/>
</dbReference>
<dbReference type="RefSeq" id="WP_311885095.1">
    <property type="nucleotide sequence ID" value="NZ_CP119391.1"/>
</dbReference>
<proteinExistence type="predicted"/>
<dbReference type="SMART" id="SM00091">
    <property type="entry name" value="PAS"/>
    <property type="match status" value="1"/>
</dbReference>
<evidence type="ECO:0000256" key="1">
    <source>
        <dbReference type="ARBA" id="ARBA00004651"/>
    </source>
</evidence>
<dbReference type="PANTHER" id="PTHR46663">
    <property type="entry name" value="DIGUANYLATE CYCLASE DGCT-RELATED"/>
    <property type="match status" value="1"/>
</dbReference>
<sequence length="651" mass="72942">MLFGLACTWLLVVALALGIAWYLGKSMVQETSVAHLRYETTMLADEITQEVQSRISALEHVANVADTPDVSASLQRQLRHNDALLEWFEGVVIIDADGNLKADWPVLEERRGFNISHREYFRMIKGTGSPYVSEPLIGQASRVPLVLIGVPRHDDSGDFAGMVGGVMSLDSGELFTRLDRQVRRGSYVGIFTASGKVLYHPDQAKIMADSDVFSDNAALVNAMYGWEGEAVGELYRGKRGLQLYKQVWPANWVVGRFITLEEIRAPLAGFIRQLWWVWGLMGLCMLPLLWWVLGGMLKPLYYLQQQMGEVGRAHRERIELGSEVNEFQDIAGTFNQVEAERKALLDDLKERGAFLDEMLNATPEGMFVANLDGDITYMNPALLAMLGLSSTITTARWLSHVHPDDRDGIVKLWRESLAARNDFVLQLRFIRSDGILLWLEIHSRFVVLSRGEQTLDLVGTMKDITQSREQEALTRWEAEHDPLTGLLNRRGFERRLDEAFAEYKKTATPSALLMFDLDHFKPINDRGGHALGDEMLRRIARVLNLKVRRSDYAARQGGDEFAVLLPSCTLSQAQPIAEALRQAVADIVVTARDSDFRVTLSMGVTAFSAGDQEVKEALARADTASYEAKALGRNALIVSMPDENDMPEQPD</sequence>
<accession>A0ABY9Z1X3</accession>
<dbReference type="InterPro" id="IPR035965">
    <property type="entry name" value="PAS-like_dom_sf"/>
</dbReference>
<evidence type="ECO:0000256" key="5">
    <source>
        <dbReference type="ARBA" id="ARBA00022692"/>
    </source>
</evidence>
<dbReference type="InterPro" id="IPR029787">
    <property type="entry name" value="Nucleotide_cyclase"/>
</dbReference>
<dbReference type="CDD" id="cd12914">
    <property type="entry name" value="PDC1_DGC_like"/>
    <property type="match status" value="1"/>
</dbReference>
<dbReference type="Proteomes" id="UP001301869">
    <property type="component" value="Chromosome"/>
</dbReference>
<dbReference type="InterPro" id="IPR000160">
    <property type="entry name" value="GGDEF_dom"/>
</dbReference>
<evidence type="ECO:0000259" key="15">
    <source>
        <dbReference type="PROSITE" id="PS50887"/>
    </source>
</evidence>
<reference evidence="16 17" key="1">
    <citation type="submission" date="2023-03" db="EMBL/GenBank/DDBJ databases">
        <title>Halomonas sp. nov., isolated from Korean tranditional fermented seafood 'Jeotgal'.</title>
        <authorList>
            <person name="Kim B."/>
            <person name="Shin N.-R."/>
        </authorList>
    </citation>
    <scope>NUCLEOTIDE SEQUENCE [LARGE SCALE GENOMIC DNA]</scope>
    <source>
        <strain evidence="16 17">SG2L-4</strain>
    </source>
</reference>
<feature type="domain" description="PAC" evidence="14">
    <location>
        <begin position="423"/>
        <end position="476"/>
    </location>
</feature>
<dbReference type="CDD" id="cd18774">
    <property type="entry name" value="PDC2_HK_sensor"/>
    <property type="match status" value="1"/>
</dbReference>
<keyword evidence="16" id="KW-0548">Nucleotidyltransferase</keyword>
<dbReference type="InterPro" id="IPR043128">
    <property type="entry name" value="Rev_trsase/Diguanyl_cyclase"/>
</dbReference>
<keyword evidence="7" id="KW-0418">Kinase</keyword>
<feature type="domain" description="PAS" evidence="13">
    <location>
        <begin position="351"/>
        <end position="420"/>
    </location>
</feature>
<evidence type="ECO:0000313" key="17">
    <source>
        <dbReference type="Proteomes" id="UP001301869"/>
    </source>
</evidence>
<dbReference type="GO" id="GO:0052621">
    <property type="term" value="F:diguanylate cyclase activity"/>
    <property type="evidence" value="ECO:0007669"/>
    <property type="project" value="UniProtKB-EC"/>
</dbReference>
<dbReference type="SMART" id="SM00267">
    <property type="entry name" value="GGDEF"/>
    <property type="match status" value="1"/>
</dbReference>
<evidence type="ECO:0000256" key="10">
    <source>
        <dbReference type="ARBA" id="ARBA00023012"/>
    </source>
</evidence>
<keyword evidence="17" id="KW-1185">Reference proteome</keyword>
<keyword evidence="3" id="KW-0597">Phosphoprotein</keyword>
<keyword evidence="2" id="KW-1003">Cell membrane</keyword>
<dbReference type="PROSITE" id="PS50113">
    <property type="entry name" value="PAC"/>
    <property type="match status" value="1"/>
</dbReference>
<dbReference type="EC" id="2.7.7.65" evidence="16"/>
<dbReference type="SUPFAM" id="SSF55785">
    <property type="entry name" value="PYP-like sensor domain (PAS domain)"/>
    <property type="match status" value="1"/>
</dbReference>
<gene>
    <name evidence="16" type="ORF">P1P91_05530</name>
</gene>
<dbReference type="PANTHER" id="PTHR46663:SF4">
    <property type="entry name" value="DIGUANYLATE CYCLASE DGCT-RELATED"/>
    <property type="match status" value="1"/>
</dbReference>
<keyword evidence="8" id="KW-0067">ATP-binding</keyword>